<dbReference type="OrthoDB" id="5409589at2759"/>
<dbReference type="Gene3D" id="3.30.920.20">
    <property type="entry name" value="Gas2-like domain"/>
    <property type="match status" value="1"/>
</dbReference>
<dbReference type="Proteomes" id="UP000811619">
    <property type="component" value="Unassembled WGS sequence"/>
</dbReference>
<feature type="region of interest" description="Disordered" evidence="4">
    <location>
        <begin position="339"/>
        <end position="407"/>
    </location>
</feature>
<reference evidence="6" key="1">
    <citation type="journal article" date="2020" name="bioRxiv">
        <title>Whole genome comparisons of ergot fungi reveals the divergence and evolution of species within the genus Claviceps are the result of varying mechanisms driving genome evolution and host range expansion.</title>
        <authorList>
            <person name="Wyka S.A."/>
            <person name="Mondo S.J."/>
            <person name="Liu M."/>
            <person name="Dettman J."/>
            <person name="Nalam V."/>
            <person name="Broders K.D."/>
        </authorList>
    </citation>
    <scope>NUCLEOTIDE SEQUENCE</scope>
    <source>
        <strain evidence="6">CCC 489</strain>
    </source>
</reference>
<proteinExistence type="predicted"/>
<dbReference type="GO" id="GO:0005856">
    <property type="term" value="C:cytoskeleton"/>
    <property type="evidence" value="ECO:0007669"/>
    <property type="project" value="UniProtKB-SubCell"/>
</dbReference>
<feature type="region of interest" description="Disordered" evidence="4">
    <location>
        <begin position="445"/>
        <end position="506"/>
    </location>
</feature>
<feature type="region of interest" description="Disordered" evidence="4">
    <location>
        <begin position="799"/>
        <end position="842"/>
    </location>
</feature>
<dbReference type="PROSITE" id="PS51460">
    <property type="entry name" value="GAR"/>
    <property type="match status" value="1"/>
</dbReference>
<name>A0A8K0NHW7_9HYPO</name>
<dbReference type="GO" id="GO:0008017">
    <property type="term" value="F:microtubule binding"/>
    <property type="evidence" value="ECO:0007669"/>
    <property type="project" value="InterPro"/>
</dbReference>
<keyword evidence="3" id="KW-0206">Cytoskeleton</keyword>
<dbReference type="InterPro" id="IPR036534">
    <property type="entry name" value="GAR_dom_sf"/>
</dbReference>
<feature type="compositionally biased region" description="Acidic residues" evidence="4">
    <location>
        <begin position="458"/>
        <end position="467"/>
    </location>
</feature>
<evidence type="ECO:0000259" key="5">
    <source>
        <dbReference type="PROSITE" id="PS51460"/>
    </source>
</evidence>
<feature type="compositionally biased region" description="Polar residues" evidence="4">
    <location>
        <begin position="817"/>
        <end position="829"/>
    </location>
</feature>
<keyword evidence="2" id="KW-0963">Cytoplasm</keyword>
<dbReference type="EMBL" id="SRPY01000435">
    <property type="protein sequence ID" value="KAG5923837.1"/>
    <property type="molecule type" value="Genomic_DNA"/>
</dbReference>
<feature type="domain" description="GAR" evidence="5">
    <location>
        <begin position="654"/>
        <end position="733"/>
    </location>
</feature>
<dbReference type="InterPro" id="IPR003108">
    <property type="entry name" value="GAR_dom"/>
</dbReference>
<evidence type="ECO:0000256" key="1">
    <source>
        <dbReference type="ARBA" id="ARBA00004245"/>
    </source>
</evidence>
<feature type="region of interest" description="Disordered" evidence="4">
    <location>
        <begin position="624"/>
        <end position="684"/>
    </location>
</feature>
<dbReference type="SUPFAM" id="SSF143575">
    <property type="entry name" value="GAS2 domain-like"/>
    <property type="match status" value="1"/>
</dbReference>
<sequence length="922" mass="101077">MADPTFLLKPTRSPLNAQQPTRHRMGDEIFAHLGPAAAVDALSTSNGPLRNHLAGASAAEYDFAIRVAIASQRIWEWLNELSGWRWPATEDSPAAGFENPNNLSRSRLSFHVNIPSTDGVEHIGSLPAEEVALRERRMGEISSELADLDMEEMKNQVLANHILPLSRPGTPSSISSKATSFTSAYARMDDLSVVVSTIILQTLPNLAKLTRLLGIWNIRLSVLQRIPALLYAMEDAQVALKAGWTAVSKPLRRSVQVDGKGAVVQKPTLKRSDLTVMQTVLVKKVAAPGRMLDAMLDSLEGMEDTLPDGWLNRMESIEHNYSDWVAACERKIRETDWSRSARSHNLLESPSPRDPSHAKQNAASLDAECERGSRSSQLQPPADDDDDDHSSLRSAELPQPHNDCSSKSALFDQESFDSDFTADSSTVAAEDSVLLLHDQSTTRVHDMSGLNRTMSPVGEEDEEDEVDLPQLGSSVRRDSDDSEGFSTLPEDMTHSDISFSDAPEMSASPVMPLRRIRQANFANDESPPSSPPMPALDHEMTTGELLDRLDVTSIPAHPGHVECVFGKTPLQAPFMVEDFDDSLSASEVTDTTFRRDSTTSDRHLRQQISNIIDAIPAKIKLSENPSTVNLNPPDLQLPRLRRKPSKEPFKRSTSSLSSRTATPSFTLSPSRSRPRHTRGQPEVRIYHLSRNTGEPPIKLFIRCVGERGERVMVRVGGGWADLSEYLKEYASHHGRRSAGTDKPARVEVQDVPCVGSNASSVASGSSPLNRPASSAAAAAAAATDKSPMTPLHIRKARRSVGAVNNEFPRPPIRTPALVSSQSADVPSSEDSQHSRPDSRLSWLEEDGSFLGLAGPTGKRVEMSEENKAWVESVKERVRQVSIERKVSQSEGKKHFGQLGRVGGTKRLFRKATEPGVQTKKSS</sequence>
<comment type="caution">
    <text evidence="6">The sequence shown here is derived from an EMBL/GenBank/DDBJ whole genome shotgun (WGS) entry which is preliminary data.</text>
</comment>
<dbReference type="Pfam" id="PF02187">
    <property type="entry name" value="GAS2"/>
    <property type="match status" value="1"/>
</dbReference>
<protein>
    <recommendedName>
        <fullName evidence="5">GAR domain-containing protein</fullName>
    </recommendedName>
</protein>
<organism evidence="6 7">
    <name type="scientific">Claviceps africana</name>
    <dbReference type="NCBI Taxonomy" id="83212"/>
    <lineage>
        <taxon>Eukaryota</taxon>
        <taxon>Fungi</taxon>
        <taxon>Dikarya</taxon>
        <taxon>Ascomycota</taxon>
        <taxon>Pezizomycotina</taxon>
        <taxon>Sordariomycetes</taxon>
        <taxon>Hypocreomycetidae</taxon>
        <taxon>Hypocreales</taxon>
        <taxon>Clavicipitaceae</taxon>
        <taxon>Claviceps</taxon>
    </lineage>
</organism>
<comment type="subcellular location">
    <subcellularLocation>
        <location evidence="1">Cytoplasm</location>
        <location evidence="1">Cytoskeleton</location>
    </subcellularLocation>
</comment>
<feature type="compositionally biased region" description="Low complexity" evidence="4">
    <location>
        <begin position="652"/>
        <end position="664"/>
    </location>
</feature>
<feature type="region of interest" description="Disordered" evidence="4">
    <location>
        <begin position="885"/>
        <end position="922"/>
    </location>
</feature>
<dbReference type="AlphaFoldDB" id="A0A8K0NHW7"/>
<evidence type="ECO:0000256" key="4">
    <source>
        <dbReference type="SAM" id="MobiDB-lite"/>
    </source>
</evidence>
<evidence type="ECO:0000313" key="7">
    <source>
        <dbReference type="Proteomes" id="UP000811619"/>
    </source>
</evidence>
<accession>A0A8K0NHW7</accession>
<gene>
    <name evidence="6" type="ORF">E4U42_004825</name>
</gene>
<keyword evidence="7" id="KW-1185">Reference proteome</keyword>
<evidence type="ECO:0000256" key="2">
    <source>
        <dbReference type="ARBA" id="ARBA00022490"/>
    </source>
</evidence>
<evidence type="ECO:0000256" key="3">
    <source>
        <dbReference type="ARBA" id="ARBA00023212"/>
    </source>
</evidence>
<evidence type="ECO:0000313" key="6">
    <source>
        <dbReference type="EMBL" id="KAG5923837.1"/>
    </source>
</evidence>